<feature type="domain" description="Lipase" evidence="6">
    <location>
        <begin position="96"/>
        <end position="341"/>
    </location>
</feature>
<dbReference type="GO" id="GO:0005615">
    <property type="term" value="C:extracellular space"/>
    <property type="evidence" value="ECO:0007669"/>
    <property type="project" value="TreeGrafter"/>
</dbReference>
<evidence type="ECO:0000256" key="2">
    <source>
        <dbReference type="ARBA" id="ARBA00010701"/>
    </source>
</evidence>
<keyword evidence="5" id="KW-0732">Signal</keyword>
<sequence length="368" mass="41351">MKFLWIFWFLVLVEKEKVDAGILGEITSAFTGIASKIEGAADTAISDTITTFQEVVGIDAKLEDLKFYLFTLLNRREPLVVNPLNPVSLTDGIGFRRIFFIVHGRKESYKEPWVVELTEKLLYRYPDCKVVVVDWSGVANQEYAFAVYSTESVGKLIADVLTRLTVDLQTPVHKVLLIGYSVGAHVCGFAGKHYAEKTHHKLPKIIALDPAGVLFVLRPEHKKLNRYDAEIVQVIHTDGGKIGLTQPYGTIDFYPNGGLNQPGCPLLDIFNIENTVNCDHNRAYEYFIESIQYEGSFAARQCLTPQELKNKACSGKEVAMGDLDIKETGVFFLYTNAHKPFSTRIADESLITNVFHQEDVVFPSVRIH</sequence>
<feature type="chain" id="PRO_5043743963" description="Lipase domain-containing protein" evidence="5">
    <location>
        <begin position="21"/>
        <end position="368"/>
    </location>
</feature>
<dbReference type="GO" id="GO:0016298">
    <property type="term" value="F:lipase activity"/>
    <property type="evidence" value="ECO:0007669"/>
    <property type="project" value="InterPro"/>
</dbReference>
<reference evidence="7 8" key="1">
    <citation type="submission" date="2023-03" db="EMBL/GenBank/DDBJ databases">
        <title>Genome insight into feeding habits of ladybird beetles.</title>
        <authorList>
            <person name="Li H.-S."/>
            <person name="Huang Y.-H."/>
            <person name="Pang H."/>
        </authorList>
    </citation>
    <scope>NUCLEOTIDE SEQUENCE [LARGE SCALE GENOMIC DNA]</scope>
    <source>
        <strain evidence="7">SYSU_2023b</strain>
        <tissue evidence="7">Whole body</tissue>
    </source>
</reference>
<evidence type="ECO:0000256" key="5">
    <source>
        <dbReference type="SAM" id="SignalP"/>
    </source>
</evidence>
<proteinExistence type="inferred from homology"/>
<evidence type="ECO:0000256" key="1">
    <source>
        <dbReference type="ARBA" id="ARBA00004613"/>
    </source>
</evidence>
<comment type="similarity">
    <text evidence="2 4">Belongs to the AB hydrolase superfamily. Lipase family.</text>
</comment>
<evidence type="ECO:0000313" key="7">
    <source>
        <dbReference type="EMBL" id="KAK9892110.1"/>
    </source>
</evidence>
<keyword evidence="3" id="KW-0964">Secreted</keyword>
<dbReference type="EMBL" id="JARQZJ010000132">
    <property type="protein sequence ID" value="KAK9892110.1"/>
    <property type="molecule type" value="Genomic_DNA"/>
</dbReference>
<dbReference type="Gene3D" id="3.40.50.1820">
    <property type="entry name" value="alpha/beta hydrolase"/>
    <property type="match status" value="1"/>
</dbReference>
<dbReference type="InterPro" id="IPR000734">
    <property type="entry name" value="TAG_lipase"/>
</dbReference>
<dbReference type="PANTHER" id="PTHR11610:SF173">
    <property type="entry name" value="LIPASE DOMAIN-CONTAINING PROTEIN-RELATED"/>
    <property type="match status" value="1"/>
</dbReference>
<evidence type="ECO:0000313" key="8">
    <source>
        <dbReference type="Proteomes" id="UP001431783"/>
    </source>
</evidence>
<comment type="caution">
    <text evidence="7">The sequence shown here is derived from an EMBL/GenBank/DDBJ whole genome shotgun (WGS) entry which is preliminary data.</text>
</comment>
<feature type="signal peptide" evidence="5">
    <location>
        <begin position="1"/>
        <end position="20"/>
    </location>
</feature>
<dbReference type="InterPro" id="IPR013818">
    <property type="entry name" value="Lipase"/>
</dbReference>
<protein>
    <recommendedName>
        <fullName evidence="6">Lipase domain-containing protein</fullName>
    </recommendedName>
</protein>
<dbReference type="AlphaFoldDB" id="A0AAW1VE50"/>
<dbReference type="InterPro" id="IPR029058">
    <property type="entry name" value="AB_hydrolase_fold"/>
</dbReference>
<name>A0AAW1VE50_9CUCU</name>
<dbReference type="Pfam" id="PF00151">
    <property type="entry name" value="Lipase"/>
    <property type="match status" value="1"/>
</dbReference>
<dbReference type="PANTHER" id="PTHR11610">
    <property type="entry name" value="LIPASE"/>
    <property type="match status" value="1"/>
</dbReference>
<dbReference type="CDD" id="cd00707">
    <property type="entry name" value="Pancreat_lipase_like"/>
    <property type="match status" value="1"/>
</dbReference>
<dbReference type="GO" id="GO:0017171">
    <property type="term" value="F:serine hydrolase activity"/>
    <property type="evidence" value="ECO:0007669"/>
    <property type="project" value="TreeGrafter"/>
</dbReference>
<comment type="subcellular location">
    <subcellularLocation>
        <location evidence="1">Secreted</location>
    </subcellularLocation>
</comment>
<dbReference type="GO" id="GO:0016042">
    <property type="term" value="P:lipid catabolic process"/>
    <property type="evidence" value="ECO:0007669"/>
    <property type="project" value="TreeGrafter"/>
</dbReference>
<dbReference type="SUPFAM" id="SSF53474">
    <property type="entry name" value="alpha/beta-Hydrolases"/>
    <property type="match status" value="1"/>
</dbReference>
<organism evidence="7 8">
    <name type="scientific">Henosepilachna vigintioctopunctata</name>
    <dbReference type="NCBI Taxonomy" id="420089"/>
    <lineage>
        <taxon>Eukaryota</taxon>
        <taxon>Metazoa</taxon>
        <taxon>Ecdysozoa</taxon>
        <taxon>Arthropoda</taxon>
        <taxon>Hexapoda</taxon>
        <taxon>Insecta</taxon>
        <taxon>Pterygota</taxon>
        <taxon>Neoptera</taxon>
        <taxon>Endopterygota</taxon>
        <taxon>Coleoptera</taxon>
        <taxon>Polyphaga</taxon>
        <taxon>Cucujiformia</taxon>
        <taxon>Coccinelloidea</taxon>
        <taxon>Coccinellidae</taxon>
        <taxon>Epilachninae</taxon>
        <taxon>Epilachnini</taxon>
        <taxon>Henosepilachna</taxon>
    </lineage>
</organism>
<dbReference type="PRINTS" id="PR00821">
    <property type="entry name" value="TAGLIPASE"/>
</dbReference>
<evidence type="ECO:0000256" key="3">
    <source>
        <dbReference type="ARBA" id="ARBA00022525"/>
    </source>
</evidence>
<evidence type="ECO:0000256" key="4">
    <source>
        <dbReference type="RuleBase" id="RU004262"/>
    </source>
</evidence>
<accession>A0AAW1VE50</accession>
<evidence type="ECO:0000259" key="6">
    <source>
        <dbReference type="Pfam" id="PF00151"/>
    </source>
</evidence>
<dbReference type="InterPro" id="IPR033906">
    <property type="entry name" value="Lipase_N"/>
</dbReference>
<dbReference type="Proteomes" id="UP001431783">
    <property type="component" value="Unassembled WGS sequence"/>
</dbReference>
<gene>
    <name evidence="7" type="ORF">WA026_018313</name>
</gene>
<keyword evidence="8" id="KW-1185">Reference proteome</keyword>